<dbReference type="InterPro" id="IPR002110">
    <property type="entry name" value="Ankyrin_rpt"/>
</dbReference>
<keyword evidence="3" id="KW-0732">Signal</keyword>
<keyword evidence="1" id="KW-0040">ANK repeat</keyword>
<dbReference type="EMBL" id="HBEV01005431">
    <property type="protein sequence ID" value="CAD8583639.1"/>
    <property type="molecule type" value="Transcribed_RNA"/>
</dbReference>
<sequence length="162" mass="18020">MPRRVTSLAPPAPLAALCFLALAAIRLPSALALECDEAMTGFHDNEIKSQAWQDIAHANVQAIRDAVADDPCYAMMRAGDGRGPLFWAHEFYNQEIIDVLVHHGADRAARDRGGKRPDQMIRAPPMTFEAPPADDEEEYEYEPDDDDDDVYVTKSSPPHDEM</sequence>
<feature type="region of interest" description="Disordered" evidence="2">
    <location>
        <begin position="108"/>
        <end position="162"/>
    </location>
</feature>
<evidence type="ECO:0000256" key="2">
    <source>
        <dbReference type="SAM" id="MobiDB-lite"/>
    </source>
</evidence>
<organism evidence="4">
    <name type="scientific">Micromonas pusilla</name>
    <name type="common">Picoplanktonic green alga</name>
    <name type="synonym">Chromulina pusilla</name>
    <dbReference type="NCBI Taxonomy" id="38833"/>
    <lineage>
        <taxon>Eukaryota</taxon>
        <taxon>Viridiplantae</taxon>
        <taxon>Chlorophyta</taxon>
        <taxon>Mamiellophyceae</taxon>
        <taxon>Mamiellales</taxon>
        <taxon>Mamiellaceae</taxon>
        <taxon>Micromonas</taxon>
    </lineage>
</organism>
<feature type="compositionally biased region" description="Acidic residues" evidence="2">
    <location>
        <begin position="132"/>
        <end position="150"/>
    </location>
</feature>
<evidence type="ECO:0000256" key="1">
    <source>
        <dbReference type="PROSITE-ProRule" id="PRU00023"/>
    </source>
</evidence>
<feature type="chain" id="PRO_5030504252" description="Ankyrin repeat protein" evidence="3">
    <location>
        <begin position="33"/>
        <end position="162"/>
    </location>
</feature>
<reference evidence="4" key="1">
    <citation type="submission" date="2021-01" db="EMBL/GenBank/DDBJ databases">
        <authorList>
            <person name="Corre E."/>
            <person name="Pelletier E."/>
            <person name="Niang G."/>
            <person name="Scheremetjew M."/>
            <person name="Finn R."/>
            <person name="Kale V."/>
            <person name="Holt S."/>
            <person name="Cochrane G."/>
            <person name="Meng A."/>
            <person name="Brown T."/>
            <person name="Cohen L."/>
        </authorList>
    </citation>
    <scope>NUCLEOTIDE SEQUENCE</scope>
    <source>
        <strain evidence="4">CCMP494</strain>
    </source>
</reference>
<dbReference type="InterPro" id="IPR036770">
    <property type="entry name" value="Ankyrin_rpt-contain_sf"/>
</dbReference>
<evidence type="ECO:0000256" key="3">
    <source>
        <dbReference type="SAM" id="SignalP"/>
    </source>
</evidence>
<dbReference type="SUPFAM" id="SSF48403">
    <property type="entry name" value="Ankyrin repeat"/>
    <property type="match status" value="1"/>
</dbReference>
<feature type="signal peptide" evidence="3">
    <location>
        <begin position="1"/>
        <end position="32"/>
    </location>
</feature>
<protein>
    <recommendedName>
        <fullName evidence="5">Ankyrin repeat protein</fullName>
    </recommendedName>
</protein>
<name>A0A7S0KJF3_MICPS</name>
<dbReference type="Gene3D" id="1.25.40.20">
    <property type="entry name" value="Ankyrin repeat-containing domain"/>
    <property type="match status" value="1"/>
</dbReference>
<accession>A0A7S0KJF3</accession>
<evidence type="ECO:0008006" key="5">
    <source>
        <dbReference type="Google" id="ProtNLM"/>
    </source>
</evidence>
<feature type="repeat" description="ANK" evidence="1">
    <location>
        <begin position="80"/>
        <end position="112"/>
    </location>
</feature>
<feature type="compositionally biased region" description="Basic and acidic residues" evidence="2">
    <location>
        <begin position="108"/>
        <end position="119"/>
    </location>
</feature>
<evidence type="ECO:0000313" key="4">
    <source>
        <dbReference type="EMBL" id="CAD8583639.1"/>
    </source>
</evidence>
<proteinExistence type="predicted"/>
<gene>
    <name evidence="4" type="ORF">MSP1404_LOCUS4143</name>
</gene>
<dbReference type="PROSITE" id="PS50088">
    <property type="entry name" value="ANK_REPEAT"/>
    <property type="match status" value="1"/>
</dbReference>
<dbReference type="AlphaFoldDB" id="A0A7S0KJF3"/>